<gene>
    <name evidence="1" type="primary">70</name>
    <name evidence="1" type="ORF">KELLEZIO_70</name>
</gene>
<dbReference type="GeneID" id="29124782"/>
<name>A0A140G6F5_9CAUD</name>
<evidence type="ECO:0000313" key="2">
    <source>
        <dbReference type="Proteomes" id="UP000201386"/>
    </source>
</evidence>
<proteinExistence type="predicted"/>
<sequence>MSEAKLYAQMAKEKQDLIDRCIPLDYESACEIARTTIQELSVELQKRPPAGRMRSREAKLIRTLKGLLDGPPPPDEVEGPDYSKAGGVWGLDWSGGSTLNVQFEGADIICISDIDEDEGKAQVTVYRSTAPDGGASVRAKVDLAGHRDFDPPVDPAKAVAAVKQIAKHLGVKKQWEQADLDDVAQALVAAGLPDPSDNENDDYYRRLVGKEGVL</sequence>
<dbReference type="RefSeq" id="YP_009301327.1">
    <property type="nucleotide sequence ID" value="NC_031231.1"/>
</dbReference>
<dbReference type="KEGG" id="vg:29124782"/>
<dbReference type="Proteomes" id="UP000201386">
    <property type="component" value="Segment"/>
</dbReference>
<keyword evidence="2" id="KW-1185">Reference proteome</keyword>
<protein>
    <submittedName>
        <fullName evidence="1">Uncharacterized protein</fullName>
    </submittedName>
</protein>
<evidence type="ECO:0000313" key="1">
    <source>
        <dbReference type="EMBL" id="AMM44240.1"/>
    </source>
</evidence>
<dbReference type="EMBL" id="KU647626">
    <property type="protein sequence ID" value="AMM44240.1"/>
    <property type="molecule type" value="Genomic_DNA"/>
</dbReference>
<reference evidence="1 2" key="1">
    <citation type="submission" date="2016-02" db="EMBL/GenBank/DDBJ databases">
        <authorList>
            <person name="Lynch K.C."/>
            <person name="Doan M."/>
            <person name="Paisley J.T."/>
            <person name="Allen K.G."/>
            <person name="Gaffney B.L."/>
            <person name="Rinehart C.A."/>
            <person name="King R.A."/>
            <person name="Staples A."/>
            <person name="Bowman C.A."/>
            <person name="Russell D.A."/>
            <person name="Pope W.H."/>
            <person name="Jacobs-Sera D."/>
            <person name="Hendrix R.W."/>
            <person name="Hatfull G.F."/>
        </authorList>
    </citation>
    <scope>NUCLEOTIDE SEQUENCE [LARGE SCALE GENOMIC DNA]</scope>
</reference>
<organism evidence="1 2">
    <name type="scientific">Arthrobacter phage KellEzio</name>
    <dbReference type="NCBI Taxonomy" id="1796995"/>
    <lineage>
        <taxon>Viruses</taxon>
        <taxon>Duplodnaviria</taxon>
        <taxon>Heunggongvirae</taxon>
        <taxon>Uroviricota</taxon>
        <taxon>Caudoviricetes</taxon>
        <taxon>Kelleziovirus</taxon>
        <taxon>Kelleziovirus kellezzio</taxon>
    </lineage>
</organism>
<accession>A0A140G6F5</accession>